<dbReference type="EMBL" id="GL629765">
    <property type="protein sequence ID" value="EFX03940.1"/>
    <property type="molecule type" value="Genomic_DNA"/>
</dbReference>
<name>F0XDA8_GROCL</name>
<evidence type="ECO:0000256" key="5">
    <source>
        <dbReference type="SAM" id="MobiDB-lite"/>
    </source>
</evidence>
<accession>F0XDA8</accession>
<evidence type="ECO:0000259" key="6">
    <source>
        <dbReference type="SMART" id="SM00576"/>
    </source>
</evidence>
<evidence type="ECO:0000256" key="1">
    <source>
        <dbReference type="ARBA" id="ARBA00004123"/>
    </source>
</evidence>
<dbReference type="InterPro" id="IPR009072">
    <property type="entry name" value="Histone-fold"/>
</dbReference>
<dbReference type="Proteomes" id="UP000007796">
    <property type="component" value="Unassembled WGS sequence"/>
</dbReference>
<gene>
    <name evidence="7" type="ORF">CMQ_868</name>
</gene>
<evidence type="ECO:0000313" key="8">
    <source>
        <dbReference type="Proteomes" id="UP000007796"/>
    </source>
</evidence>
<reference evidence="7 8" key="1">
    <citation type="journal article" date="2011" name="Proc. Natl. Acad. Sci. U.S.A.">
        <title>Genome and transcriptome analyses of the mountain pine beetle-fungal symbiont Grosmannia clavigera, a lodgepole pine pathogen.</title>
        <authorList>
            <person name="DiGuistini S."/>
            <person name="Wang Y."/>
            <person name="Liao N.Y."/>
            <person name="Taylor G."/>
            <person name="Tanguay P."/>
            <person name="Feau N."/>
            <person name="Henrissat B."/>
            <person name="Chan S.K."/>
            <person name="Hesse-Orce U."/>
            <person name="Alamouti S.M."/>
            <person name="Tsui C.K.M."/>
            <person name="Docking R.T."/>
            <person name="Levasseur A."/>
            <person name="Haridas S."/>
            <person name="Robertson G."/>
            <person name="Birol I."/>
            <person name="Holt R.A."/>
            <person name="Marra M.A."/>
            <person name="Hamelin R.C."/>
            <person name="Hirst M."/>
            <person name="Jones S.J.M."/>
            <person name="Bohlmann J."/>
            <person name="Breuil C."/>
        </authorList>
    </citation>
    <scope>NUCLEOTIDE SEQUENCE [LARGE SCALE GENOMIC DNA]</scope>
    <source>
        <strain evidence="8">kw1407 / UAMH 11150</strain>
    </source>
</reference>
<evidence type="ECO:0000256" key="2">
    <source>
        <dbReference type="ARBA" id="ARBA00023015"/>
    </source>
</evidence>
<evidence type="ECO:0000256" key="3">
    <source>
        <dbReference type="ARBA" id="ARBA00023163"/>
    </source>
</evidence>
<dbReference type="CDD" id="cd00076">
    <property type="entry name" value="HFD_SF"/>
    <property type="match status" value="1"/>
</dbReference>
<dbReference type="GO" id="GO:0046982">
    <property type="term" value="F:protein heterodimerization activity"/>
    <property type="evidence" value="ECO:0007669"/>
    <property type="project" value="InterPro"/>
</dbReference>
<sequence length="230" mass="24813">MAPPPPLFHSLLRPCVLQILRAQGYYAARTSVVDSLTDMAARYLTALCEATARNAAHNSTELTGLVPTIVDVRMALEDCGALAPPSAFEGPDWPGDDTRSADEFIDWVCGPRNREIKRVALDGDDENTDYLSVLKKKHSKTGEDSKYSGTVLGRGNEHGDVVVEGGEFPSILSWQEKRIQERQRPPATPAPGEEGAEGEGGQGRSPSSGLSSVGDRSMEDMELEFSVPPS</sequence>
<dbReference type="InterPro" id="IPR006565">
    <property type="entry name" value="BTP"/>
</dbReference>
<evidence type="ECO:0000256" key="4">
    <source>
        <dbReference type="ARBA" id="ARBA00023242"/>
    </source>
</evidence>
<feature type="domain" description="Bromodomain associated" evidence="6">
    <location>
        <begin position="5"/>
        <end position="85"/>
    </location>
</feature>
<organism evidence="8">
    <name type="scientific">Grosmannia clavigera (strain kw1407 / UAMH 11150)</name>
    <name type="common">Blue stain fungus</name>
    <name type="synonym">Graphiocladiella clavigera</name>
    <dbReference type="NCBI Taxonomy" id="655863"/>
    <lineage>
        <taxon>Eukaryota</taxon>
        <taxon>Fungi</taxon>
        <taxon>Dikarya</taxon>
        <taxon>Ascomycota</taxon>
        <taxon>Pezizomycotina</taxon>
        <taxon>Sordariomycetes</taxon>
        <taxon>Sordariomycetidae</taxon>
        <taxon>Ophiostomatales</taxon>
        <taxon>Ophiostomataceae</taxon>
        <taxon>Leptographium</taxon>
    </lineage>
</organism>
<feature type="compositionally biased region" description="Basic and acidic residues" evidence="5">
    <location>
        <begin position="175"/>
        <end position="184"/>
    </location>
</feature>
<dbReference type="GeneID" id="25981994"/>
<keyword evidence="2" id="KW-0805">Transcription regulation</keyword>
<dbReference type="SMART" id="SM00576">
    <property type="entry name" value="BTP"/>
    <property type="match status" value="1"/>
</dbReference>
<dbReference type="Pfam" id="PF07524">
    <property type="entry name" value="Bromo_TP"/>
    <property type="match status" value="1"/>
</dbReference>
<dbReference type="eggNOG" id="ENOG502S96D">
    <property type="taxonomic scope" value="Eukaryota"/>
</dbReference>
<evidence type="ECO:0000313" key="7">
    <source>
        <dbReference type="EMBL" id="EFX03940.1"/>
    </source>
</evidence>
<dbReference type="InParanoid" id="F0XDA8"/>
<dbReference type="STRING" id="655863.F0XDA8"/>
<keyword evidence="8" id="KW-1185">Reference proteome</keyword>
<feature type="region of interest" description="Disordered" evidence="5">
    <location>
        <begin position="136"/>
        <end position="230"/>
    </location>
</feature>
<dbReference type="AlphaFoldDB" id="F0XDA8"/>
<keyword evidence="3" id="KW-0804">Transcription</keyword>
<keyword evidence="4" id="KW-0539">Nucleus</keyword>
<proteinExistence type="predicted"/>
<comment type="subcellular location">
    <subcellularLocation>
        <location evidence="1">Nucleus</location>
    </subcellularLocation>
</comment>
<dbReference type="GO" id="GO:0005634">
    <property type="term" value="C:nucleus"/>
    <property type="evidence" value="ECO:0007669"/>
    <property type="project" value="UniProtKB-SubCell"/>
</dbReference>
<protein>
    <submittedName>
        <fullName evidence="7">Bromodomain associated protein</fullName>
    </submittedName>
</protein>
<dbReference type="Gene3D" id="1.10.20.10">
    <property type="entry name" value="Histone, subunit A"/>
    <property type="match status" value="1"/>
</dbReference>
<dbReference type="HOGENOM" id="CLU_064111_0_0_1"/>
<dbReference type="RefSeq" id="XP_014173422.1">
    <property type="nucleotide sequence ID" value="XM_014317947.1"/>
</dbReference>
<dbReference type="OrthoDB" id="5402929at2759"/>